<dbReference type="Pfam" id="PF00651">
    <property type="entry name" value="BTB"/>
    <property type="match status" value="1"/>
</dbReference>
<evidence type="ECO:0000313" key="3">
    <source>
        <dbReference type="Proteomes" id="UP001642540"/>
    </source>
</evidence>
<feature type="domain" description="BTB" evidence="1">
    <location>
        <begin position="230"/>
        <end position="299"/>
    </location>
</feature>
<dbReference type="CDD" id="cd18186">
    <property type="entry name" value="BTB_POZ_ZBTB_KLHL-like"/>
    <property type="match status" value="1"/>
</dbReference>
<dbReference type="Gene3D" id="3.30.710.10">
    <property type="entry name" value="Potassium Channel Kv1.1, Chain A"/>
    <property type="match status" value="1"/>
</dbReference>
<comment type="caution">
    <text evidence="2">The sequence shown here is derived from an EMBL/GenBank/DDBJ whole genome shotgun (WGS) entry which is preliminary data.</text>
</comment>
<accession>A0ABP1PMZ4</accession>
<evidence type="ECO:0000313" key="2">
    <source>
        <dbReference type="EMBL" id="CAL8071339.1"/>
    </source>
</evidence>
<sequence length="369" mass="40922">MATKDYTGCDKKTVKVNRGEPVKAVCCLENVSTSLVNLEVAIAATCCFVELGDGESKVRLSFYFEPEEVFYSMAPPPTTDYKGRTKYSPNVDSYYKTLSLCCTVLSGGEGRELQFIVELDKLNEMLQYEVGVMSEKMITIGGHRNRQKIIVGKRILPYLNAQICQNGSITNEKYVYASTNDLCFGISVTQIESTGQGEVADRGGELAVGSPEVTLAQNLKDMLNSHEFFSDLKLQTKDGVETSTHKFIVAARSPVLKEIIEKESAKESFNGTVKIPDFNAKPIIAILHWMYSGRLNDTTGNVIEDVVVAAKKYQLTDMMKQLDKEMITVCNTGNMFQLFEAARQNHLPIAILQISAFIKENIGTMVPHA</sequence>
<keyword evidence="3" id="KW-1185">Reference proteome</keyword>
<dbReference type="SUPFAM" id="SSF54695">
    <property type="entry name" value="POZ domain"/>
    <property type="match status" value="1"/>
</dbReference>
<gene>
    <name evidence="2" type="ORF">ODALV1_LOCUS1679</name>
</gene>
<dbReference type="EMBL" id="CAXLJM020000005">
    <property type="protein sequence ID" value="CAL8071339.1"/>
    <property type="molecule type" value="Genomic_DNA"/>
</dbReference>
<dbReference type="InterPro" id="IPR011333">
    <property type="entry name" value="SKP1/BTB/POZ_sf"/>
</dbReference>
<organism evidence="2 3">
    <name type="scientific">Orchesella dallaii</name>
    <dbReference type="NCBI Taxonomy" id="48710"/>
    <lineage>
        <taxon>Eukaryota</taxon>
        <taxon>Metazoa</taxon>
        <taxon>Ecdysozoa</taxon>
        <taxon>Arthropoda</taxon>
        <taxon>Hexapoda</taxon>
        <taxon>Collembola</taxon>
        <taxon>Entomobryomorpha</taxon>
        <taxon>Entomobryoidea</taxon>
        <taxon>Orchesellidae</taxon>
        <taxon>Orchesellinae</taxon>
        <taxon>Orchesella</taxon>
    </lineage>
</organism>
<protein>
    <recommendedName>
        <fullName evidence="1">BTB domain-containing protein</fullName>
    </recommendedName>
</protein>
<dbReference type="PROSITE" id="PS50097">
    <property type="entry name" value="BTB"/>
    <property type="match status" value="1"/>
</dbReference>
<evidence type="ECO:0000259" key="1">
    <source>
        <dbReference type="PROSITE" id="PS50097"/>
    </source>
</evidence>
<name>A0ABP1PMZ4_9HEXA</name>
<dbReference type="PANTHER" id="PTHR24413">
    <property type="entry name" value="SPECKLE-TYPE POZ PROTEIN"/>
    <property type="match status" value="1"/>
</dbReference>
<dbReference type="Proteomes" id="UP001642540">
    <property type="component" value="Unassembled WGS sequence"/>
</dbReference>
<dbReference type="SMART" id="SM00225">
    <property type="entry name" value="BTB"/>
    <property type="match status" value="1"/>
</dbReference>
<reference evidence="2 3" key="1">
    <citation type="submission" date="2024-08" db="EMBL/GenBank/DDBJ databases">
        <authorList>
            <person name="Cucini C."/>
            <person name="Frati F."/>
        </authorList>
    </citation>
    <scope>NUCLEOTIDE SEQUENCE [LARGE SCALE GENOMIC DNA]</scope>
</reference>
<proteinExistence type="predicted"/>
<dbReference type="InterPro" id="IPR000210">
    <property type="entry name" value="BTB/POZ_dom"/>
</dbReference>